<keyword evidence="4" id="KW-0720">Serine protease</keyword>
<sequence>MTIPYSKNRKIKGVPKSRNSLDGSFIYVKSPTFFENHGDRIIDDYEWLRSDKKAAEKHLKEEQTRTAQATKHLADLQNTVFHEIKHHIRETDVSPPVRKGKWWFYQRTVSGKSYPYYYRIQSIGDFPPKLDKTPSSNEELIFDANAESRSNDFFSIGTFCISNDGKYLLYGIDNDGSERYTLRVRNIETFEDLPDVIYNTAAGACFHPDGKSFFYCTTDEAWRPDKIWQHTLGSGVEHLVFHDSEYWLGFEVSKSEKVLFIGSGNSQTSAYWILDLESDSRSLREVWPRENDVLYTPEHAIINGKDILLIVHNRNAVNFELVAANFINPLQCVPIIPHNLERNITDIEAFEDYLTVSYRQDGLPKIAVAQLTHDMHSAKTVFDSNTERHKNTVQFIDNNGACEARHDVLTSLQALKWEEVKFDNCEGEVYSVFSESNEEWSSAYLQISLESFKLPKATYMYEVKSKRFTKIHSQIVIDYLPEKYVEKRLWAKSKDGTEIPISLVFRRDLVHYPAPCLLYGYGSYGVCIDPQFSTKRLPLLDRGVIYAVAHVRGGGEMGENWYRQAKYENKPLTFSDFIACAKTLIENNYTSSEKLAIEGRSAGGMLIGAVINSEPELFTAAIAGVPFVDVLTTMLMPNLPLTIHEYTEWGNPTDSEEAYKWIKSYSPYHNIANDASRYPSILAITGTKDPRVSFIEPTKWVCRLREKGANAILHVEDTCGHFGASGRYDIWKSQAWEIAWILDKVCQCNLSCLFCQC</sequence>
<dbReference type="Pfam" id="PF00326">
    <property type="entry name" value="Peptidase_S9"/>
    <property type="match status" value="1"/>
</dbReference>
<keyword evidence="8" id="KW-1185">Reference proteome</keyword>
<dbReference type="InterPro" id="IPR023302">
    <property type="entry name" value="Pept_S9A_N"/>
</dbReference>
<dbReference type="InterPro" id="IPR001375">
    <property type="entry name" value="Peptidase_S9_cat"/>
</dbReference>
<feature type="domain" description="Peptidase S9 prolyl oligopeptidase catalytic" evidence="5">
    <location>
        <begin position="531"/>
        <end position="744"/>
    </location>
</feature>
<reference evidence="7 8" key="1">
    <citation type="journal article" date="2003" name="Genome Res.">
        <title>Tropheryma whipplei twist: a human pathogenic Actinobacteria with a reduced genome.</title>
        <authorList>
            <person name="Raoult D."/>
            <person name="Ogata H."/>
            <person name="Audic S."/>
            <person name="Robert C."/>
            <person name="Suhre K."/>
            <person name="Drancourt M."/>
            <person name="Claverie J.-M."/>
        </authorList>
    </citation>
    <scope>NUCLEOTIDE SEQUENCE [LARGE SCALE GENOMIC DNA]</scope>
    <source>
        <strain evidence="7 8">Twist</strain>
    </source>
</reference>
<evidence type="ECO:0000256" key="1">
    <source>
        <dbReference type="ARBA" id="ARBA00005228"/>
    </source>
</evidence>
<evidence type="ECO:0000259" key="6">
    <source>
        <dbReference type="Pfam" id="PF02897"/>
    </source>
</evidence>
<evidence type="ECO:0000259" key="5">
    <source>
        <dbReference type="Pfam" id="PF00326"/>
    </source>
</evidence>
<dbReference type="MEROPS" id="S09.010"/>
<dbReference type="eggNOG" id="COG1770">
    <property type="taxonomic scope" value="Bacteria"/>
</dbReference>
<keyword evidence="3 7" id="KW-0378">Hydrolase</keyword>
<evidence type="ECO:0000256" key="4">
    <source>
        <dbReference type="ARBA" id="ARBA00022825"/>
    </source>
</evidence>
<dbReference type="HOGENOM" id="CLU_011290_0_1_11"/>
<evidence type="ECO:0000313" key="8">
    <source>
        <dbReference type="Proteomes" id="UP000002200"/>
    </source>
</evidence>
<dbReference type="Gene3D" id="3.40.50.1820">
    <property type="entry name" value="alpha/beta hydrolase"/>
    <property type="match status" value="1"/>
</dbReference>
<dbReference type="InterPro" id="IPR002470">
    <property type="entry name" value="Peptidase_S9A"/>
</dbReference>
<dbReference type="SUPFAM" id="SSF50993">
    <property type="entry name" value="Peptidase/esterase 'gauge' domain"/>
    <property type="match status" value="1"/>
</dbReference>
<dbReference type="OrthoDB" id="9801421at2"/>
<keyword evidence="2 7" id="KW-0645">Protease</keyword>
<dbReference type="Proteomes" id="UP000002200">
    <property type="component" value="Chromosome"/>
</dbReference>
<gene>
    <name evidence="7" type="primary">ptrB</name>
    <name evidence="7" type="ordered locus">TWT_493</name>
</gene>
<dbReference type="PANTHER" id="PTHR11757">
    <property type="entry name" value="PROTEASE FAMILY S9A OLIGOPEPTIDASE"/>
    <property type="match status" value="1"/>
</dbReference>
<evidence type="ECO:0000256" key="3">
    <source>
        <dbReference type="ARBA" id="ARBA00022801"/>
    </source>
</evidence>
<name>Q83G37_TROWT</name>
<proteinExistence type="inferred from homology"/>
<dbReference type="ESTHER" id="trowh-PTRB">
    <property type="family name" value="S9N_PREPL_Peptidase_S9"/>
</dbReference>
<dbReference type="SUPFAM" id="SSF53474">
    <property type="entry name" value="alpha/beta-Hydrolases"/>
    <property type="match status" value="1"/>
</dbReference>
<organism evidence="7 8">
    <name type="scientific">Tropheryma whipplei (strain Twist)</name>
    <name type="common">Whipple's bacillus</name>
    <dbReference type="NCBI Taxonomy" id="203267"/>
    <lineage>
        <taxon>Bacteria</taxon>
        <taxon>Bacillati</taxon>
        <taxon>Actinomycetota</taxon>
        <taxon>Actinomycetes</taxon>
        <taxon>Micrococcales</taxon>
        <taxon>Tropherymataceae</taxon>
        <taxon>Tropheryma</taxon>
    </lineage>
</organism>
<dbReference type="PRINTS" id="PR00862">
    <property type="entry name" value="PROLIGOPTASE"/>
</dbReference>
<dbReference type="Pfam" id="PF02897">
    <property type="entry name" value="Peptidase_S9_N"/>
    <property type="match status" value="1"/>
</dbReference>
<dbReference type="STRING" id="203267.TWT_493"/>
<dbReference type="EC" id="3.4.21.83" evidence="7"/>
<dbReference type="GO" id="GO:0004252">
    <property type="term" value="F:serine-type endopeptidase activity"/>
    <property type="evidence" value="ECO:0007669"/>
    <property type="project" value="UniProtKB-EC"/>
</dbReference>
<accession>Q83G37</accession>
<dbReference type="EMBL" id="AE014184">
    <property type="protein sequence ID" value="AAO44590.1"/>
    <property type="molecule type" value="Genomic_DNA"/>
</dbReference>
<dbReference type="RefSeq" id="WP_011102607.1">
    <property type="nucleotide sequence ID" value="NC_004572.3"/>
</dbReference>
<dbReference type="KEGG" id="twh:TWT_493"/>
<evidence type="ECO:0000313" key="7">
    <source>
        <dbReference type="EMBL" id="AAO44590.1"/>
    </source>
</evidence>
<dbReference type="PANTHER" id="PTHR11757:SF19">
    <property type="entry name" value="PROLYL ENDOPEPTIDASE-LIKE"/>
    <property type="match status" value="1"/>
</dbReference>
<dbReference type="InterPro" id="IPR051543">
    <property type="entry name" value="Serine_Peptidase_S9A"/>
</dbReference>
<dbReference type="Gene3D" id="2.130.10.120">
    <property type="entry name" value="Prolyl oligopeptidase, N-terminal domain"/>
    <property type="match status" value="1"/>
</dbReference>
<feature type="domain" description="Peptidase S9A N-terminal" evidence="6">
    <location>
        <begin position="32"/>
        <end position="471"/>
    </location>
</feature>
<protein>
    <submittedName>
        <fullName evidence="7">Protease II</fullName>
        <ecNumber evidence="7">3.4.21.83</ecNumber>
    </submittedName>
</protein>
<dbReference type="AlphaFoldDB" id="Q83G37"/>
<comment type="similarity">
    <text evidence="1">Belongs to the peptidase S9A family.</text>
</comment>
<dbReference type="GO" id="GO:0006508">
    <property type="term" value="P:proteolysis"/>
    <property type="evidence" value="ECO:0007669"/>
    <property type="project" value="UniProtKB-KW"/>
</dbReference>
<dbReference type="InterPro" id="IPR029058">
    <property type="entry name" value="AB_hydrolase_fold"/>
</dbReference>
<evidence type="ECO:0000256" key="2">
    <source>
        <dbReference type="ARBA" id="ARBA00022670"/>
    </source>
</evidence>